<evidence type="ECO:0000313" key="2">
    <source>
        <dbReference type="Proteomes" id="UP001374535"/>
    </source>
</evidence>
<organism evidence="1 2">
    <name type="scientific">Vigna mungo</name>
    <name type="common">Black gram</name>
    <name type="synonym">Phaseolus mungo</name>
    <dbReference type="NCBI Taxonomy" id="3915"/>
    <lineage>
        <taxon>Eukaryota</taxon>
        <taxon>Viridiplantae</taxon>
        <taxon>Streptophyta</taxon>
        <taxon>Embryophyta</taxon>
        <taxon>Tracheophyta</taxon>
        <taxon>Spermatophyta</taxon>
        <taxon>Magnoliopsida</taxon>
        <taxon>eudicotyledons</taxon>
        <taxon>Gunneridae</taxon>
        <taxon>Pentapetalae</taxon>
        <taxon>rosids</taxon>
        <taxon>fabids</taxon>
        <taxon>Fabales</taxon>
        <taxon>Fabaceae</taxon>
        <taxon>Papilionoideae</taxon>
        <taxon>50 kb inversion clade</taxon>
        <taxon>NPAAA clade</taxon>
        <taxon>indigoferoid/millettioid clade</taxon>
        <taxon>Phaseoleae</taxon>
        <taxon>Vigna</taxon>
    </lineage>
</organism>
<keyword evidence="2" id="KW-1185">Reference proteome</keyword>
<sequence>MLPKQRHITCNPAESSCEAAEGETGQWLLGFTYHIIHMTALLAELGIVEVSLGKFVDEKKTQLLKNKGLPIEGCAVVAARTDKDVYDVFGWLNLTFTCPYSKRVVAEQAASEMPMASYIHMHYKLIEYDSRHKTPEESQEQKQG</sequence>
<proteinExistence type="predicted"/>
<accession>A0AAQ3S3U0</accession>
<dbReference type="Proteomes" id="UP001374535">
    <property type="component" value="Chromosome 4"/>
</dbReference>
<name>A0AAQ3S3U0_VIGMU</name>
<evidence type="ECO:0000313" key="1">
    <source>
        <dbReference type="EMBL" id="WVZ14674.1"/>
    </source>
</evidence>
<reference evidence="1 2" key="1">
    <citation type="journal article" date="2023" name="Life. Sci Alliance">
        <title>Evolutionary insights into 3D genome organization and epigenetic landscape of Vigna mungo.</title>
        <authorList>
            <person name="Junaid A."/>
            <person name="Singh B."/>
            <person name="Bhatia S."/>
        </authorList>
    </citation>
    <scope>NUCLEOTIDE SEQUENCE [LARGE SCALE GENOMIC DNA]</scope>
    <source>
        <strain evidence="1">Urdbean</strain>
    </source>
</reference>
<dbReference type="AlphaFoldDB" id="A0AAQ3S3U0"/>
<protein>
    <submittedName>
        <fullName evidence="1">Uncharacterized protein</fullName>
    </submittedName>
</protein>
<dbReference type="EMBL" id="CP144697">
    <property type="protein sequence ID" value="WVZ14674.1"/>
    <property type="molecule type" value="Genomic_DNA"/>
</dbReference>
<gene>
    <name evidence="1" type="ORF">V8G54_012240</name>
</gene>